<evidence type="ECO:0000313" key="7">
    <source>
        <dbReference type="RefSeq" id="XP_013386468.1"/>
    </source>
</evidence>
<dbReference type="InterPro" id="IPR000157">
    <property type="entry name" value="TIR_dom"/>
</dbReference>
<accession>A0A1S3HK23</accession>
<dbReference type="SUPFAM" id="SSF52200">
    <property type="entry name" value="Toll/Interleukin receptor TIR domain"/>
    <property type="match status" value="1"/>
</dbReference>
<dbReference type="Proteomes" id="UP000085678">
    <property type="component" value="Unplaced"/>
</dbReference>
<dbReference type="RefSeq" id="XP_013386468.1">
    <property type="nucleotide sequence ID" value="XM_013531014.1"/>
</dbReference>
<gene>
    <name evidence="7" type="primary">LOC106155965</name>
</gene>
<dbReference type="PROSITE" id="PS50011">
    <property type="entry name" value="PROTEIN_KINASE_DOM"/>
    <property type="match status" value="1"/>
</dbReference>
<evidence type="ECO:0000256" key="1">
    <source>
        <dbReference type="ARBA" id="ARBA00022741"/>
    </source>
</evidence>
<evidence type="ECO:0000313" key="6">
    <source>
        <dbReference type="Proteomes" id="UP000085678"/>
    </source>
</evidence>
<feature type="domain" description="TIR" evidence="5">
    <location>
        <begin position="45"/>
        <end position="179"/>
    </location>
</feature>
<name>A0A1S3HK23_LINAN</name>
<dbReference type="GeneID" id="106155965"/>
<evidence type="ECO:0000256" key="2">
    <source>
        <dbReference type="ARBA" id="ARBA00022840"/>
    </source>
</evidence>
<evidence type="ECO:0000256" key="3">
    <source>
        <dbReference type="SAM" id="MobiDB-lite"/>
    </source>
</evidence>
<evidence type="ECO:0000259" key="5">
    <source>
        <dbReference type="PROSITE" id="PS50104"/>
    </source>
</evidence>
<feature type="region of interest" description="Disordered" evidence="3">
    <location>
        <begin position="1"/>
        <end position="24"/>
    </location>
</feature>
<keyword evidence="6" id="KW-1185">Reference proteome</keyword>
<evidence type="ECO:0000259" key="4">
    <source>
        <dbReference type="PROSITE" id="PS50011"/>
    </source>
</evidence>
<keyword evidence="2" id="KW-0067">ATP-binding</keyword>
<dbReference type="SUPFAM" id="SSF56112">
    <property type="entry name" value="Protein kinase-like (PK-like)"/>
    <property type="match status" value="1"/>
</dbReference>
<dbReference type="Pfam" id="PF13676">
    <property type="entry name" value="TIR_2"/>
    <property type="match status" value="1"/>
</dbReference>
<dbReference type="InterPro" id="IPR001245">
    <property type="entry name" value="Ser-Thr/Tyr_kinase_cat_dom"/>
</dbReference>
<dbReference type="AlphaFoldDB" id="A0A1S3HK23"/>
<dbReference type="SMART" id="SM00255">
    <property type="entry name" value="TIR"/>
    <property type="match status" value="1"/>
</dbReference>
<feature type="domain" description="Protein kinase" evidence="4">
    <location>
        <begin position="618"/>
        <end position="895"/>
    </location>
</feature>
<keyword evidence="1" id="KW-0547">Nucleotide-binding</keyword>
<dbReference type="GO" id="GO:0004672">
    <property type="term" value="F:protein kinase activity"/>
    <property type="evidence" value="ECO:0007669"/>
    <property type="project" value="InterPro"/>
</dbReference>
<dbReference type="InterPro" id="IPR050198">
    <property type="entry name" value="Non-receptor_tyrosine_kinases"/>
</dbReference>
<sequence length="945" mass="108124">MDNFFLKGTKKRSTNGGGCHTPEVGNRSGSMRGFQVLSQNAYAGFKYDLFICYTEEDDDMVDHKLISFLDQERSGGGQNTCTYEKKNFLPGRHNVENVCQAMKESRKTLLVLTSNFVKTEWCKYVAGYRFEEEFKNRILIVQLEECNISKRLRQYIHGVEILKYGEPPDDFYRTLQFFIDHDIDTSTSSSFGRHLHMEGKKYDTGTEPNNDYYGEQFKAALSDANYCSQNNTDLVDKAVAEGSLCSFNKDPESYVERMNKMVENSPNYLLHKKSLRKAMLSQNLNWDILAVISCIKDADLKEIALKKLEGVLLENDPLSDEQANDRLLEAAVKIELSLFSETNSNFLTKRLSVYGYLLTCILLHVWEQHIYPPSHWLSRLGEKVLPFLEDAKRSKSARNKRQKYAIDFCLFIIRSLRFDSGPEMQNQWKVFHKFVISDDISHHAINWEDVLGTRLMNKNSECWFYFIKVILQAFTGLQARKKVQETRKRSFACLPLHAMAYMLKKFKPNCLYHEETILQCAHILSRMACQPKNEMAQSVVFGCTEAGSPDNGLRHLFDTVQGNKSFKEALSEVIRPILSTSEDQTIKTVLLEKILPRDCRTEEKRKDLVMTAIVEKLTEHYTLMGQSLAIDLKPQLSQAQNDIFRLDGKLNGNPVTAVILNTFKCGDVSQIKKEEKLIKKLTHKNIPKLVEKMEGDGIPFHFITERAKGENLQTFLLQKRKDPDSFPLPDRMKLATGLCETLHYTTHSECVLRNLSAQTIMIMKDARRQYQPKIVNFQQALTVQGGKLAPGTMRDKIPVRCSAPEAFLKNEFSEKTEVYMFGCLLLEIFTLGSPAFQELAKPEDVQIMVGCIDYKVKKPQCIPSDIFNVILACLSRAPDKRPSFGAIRSSLQDILNKAKAQKRHDPEENGFPRVPMAGDFLKRTEEIVTKVSSAIKEHKVVITPL</sequence>
<dbReference type="InterPro" id="IPR011009">
    <property type="entry name" value="Kinase-like_dom_sf"/>
</dbReference>
<dbReference type="GO" id="GO:0007165">
    <property type="term" value="P:signal transduction"/>
    <property type="evidence" value="ECO:0007669"/>
    <property type="project" value="InterPro"/>
</dbReference>
<dbReference type="STRING" id="7574.A0A1S3HK23"/>
<dbReference type="PROSITE" id="PS50104">
    <property type="entry name" value="TIR"/>
    <property type="match status" value="1"/>
</dbReference>
<proteinExistence type="predicted"/>
<dbReference type="Pfam" id="PF07714">
    <property type="entry name" value="PK_Tyr_Ser-Thr"/>
    <property type="match status" value="1"/>
</dbReference>
<dbReference type="Gene3D" id="1.10.510.10">
    <property type="entry name" value="Transferase(Phosphotransferase) domain 1"/>
    <property type="match status" value="1"/>
</dbReference>
<protein>
    <submittedName>
        <fullName evidence="7">Uncharacterized protein LOC106155965</fullName>
    </submittedName>
</protein>
<organism evidence="6 7">
    <name type="scientific">Lingula anatina</name>
    <name type="common">Brachiopod</name>
    <name type="synonym">Lingula unguis</name>
    <dbReference type="NCBI Taxonomy" id="7574"/>
    <lineage>
        <taxon>Eukaryota</taxon>
        <taxon>Metazoa</taxon>
        <taxon>Spiralia</taxon>
        <taxon>Lophotrochozoa</taxon>
        <taxon>Brachiopoda</taxon>
        <taxon>Linguliformea</taxon>
        <taxon>Lingulata</taxon>
        <taxon>Lingulida</taxon>
        <taxon>Linguloidea</taxon>
        <taxon>Lingulidae</taxon>
        <taxon>Lingula</taxon>
    </lineage>
</organism>
<reference evidence="7" key="1">
    <citation type="submission" date="2025-08" db="UniProtKB">
        <authorList>
            <consortium name="RefSeq"/>
        </authorList>
    </citation>
    <scope>IDENTIFICATION</scope>
    <source>
        <tissue evidence="7">Gonads</tissue>
    </source>
</reference>
<dbReference type="KEGG" id="lak:106155965"/>
<dbReference type="InterPro" id="IPR035897">
    <property type="entry name" value="Toll_tir_struct_dom_sf"/>
</dbReference>
<dbReference type="Gene3D" id="3.40.50.10140">
    <property type="entry name" value="Toll/interleukin-1 receptor homology (TIR) domain"/>
    <property type="match status" value="1"/>
</dbReference>
<dbReference type="GO" id="GO:0005524">
    <property type="term" value="F:ATP binding"/>
    <property type="evidence" value="ECO:0007669"/>
    <property type="project" value="UniProtKB-KW"/>
</dbReference>
<dbReference type="PANTHER" id="PTHR24418">
    <property type="entry name" value="TYROSINE-PROTEIN KINASE"/>
    <property type="match status" value="1"/>
</dbReference>
<dbReference type="InParanoid" id="A0A1S3HK23"/>
<dbReference type="InterPro" id="IPR000719">
    <property type="entry name" value="Prot_kinase_dom"/>
</dbReference>